<dbReference type="Proteomes" id="UP001408356">
    <property type="component" value="Unassembled WGS sequence"/>
</dbReference>
<protein>
    <submittedName>
        <fullName evidence="2">Uncharacterized protein</fullName>
    </submittedName>
</protein>
<gene>
    <name evidence="2" type="ORF">SUNI508_08343</name>
</gene>
<name>A0ABR2UU94_9PEZI</name>
<feature type="compositionally biased region" description="Acidic residues" evidence="1">
    <location>
        <begin position="111"/>
        <end position="121"/>
    </location>
</feature>
<evidence type="ECO:0000256" key="1">
    <source>
        <dbReference type="SAM" id="MobiDB-lite"/>
    </source>
</evidence>
<sequence>MSSHNDLPIPRAYWLIIGGHGPTPTHSAILRMASERKAAYRREFLRKAAKREAQAKVKKEHSSSGLKENETLNRQELMEKFGGKKHSLRAKAAANCDTKTSDDVEVVPVVENDDDGVEADDGAGANDNGRVDGGEVGEDAVP</sequence>
<comment type="caution">
    <text evidence="2">The sequence shown here is derived from an EMBL/GenBank/DDBJ whole genome shotgun (WGS) entry which is preliminary data.</text>
</comment>
<feature type="region of interest" description="Disordered" evidence="1">
    <location>
        <begin position="94"/>
        <end position="142"/>
    </location>
</feature>
<evidence type="ECO:0000313" key="2">
    <source>
        <dbReference type="EMBL" id="KAK9418149.1"/>
    </source>
</evidence>
<proteinExistence type="predicted"/>
<accession>A0ABR2UU94</accession>
<evidence type="ECO:0000313" key="3">
    <source>
        <dbReference type="Proteomes" id="UP001408356"/>
    </source>
</evidence>
<dbReference type="EMBL" id="JARVKF010000393">
    <property type="protein sequence ID" value="KAK9418149.1"/>
    <property type="molecule type" value="Genomic_DNA"/>
</dbReference>
<reference evidence="2 3" key="1">
    <citation type="journal article" date="2024" name="J. Plant Pathol.">
        <title>Sequence and assembly of the genome of Seiridium unicorne, isolate CBS 538.82, causal agent of cypress canker disease.</title>
        <authorList>
            <person name="Scali E."/>
            <person name="Rocca G.D."/>
            <person name="Danti R."/>
            <person name="Garbelotto M."/>
            <person name="Barberini S."/>
            <person name="Baroncelli R."/>
            <person name="Emiliani G."/>
        </authorList>
    </citation>
    <scope>NUCLEOTIDE SEQUENCE [LARGE SCALE GENOMIC DNA]</scope>
    <source>
        <strain evidence="2 3">BM-138-508</strain>
    </source>
</reference>
<feature type="region of interest" description="Disordered" evidence="1">
    <location>
        <begin position="49"/>
        <end position="72"/>
    </location>
</feature>
<keyword evidence="3" id="KW-1185">Reference proteome</keyword>
<organism evidence="2 3">
    <name type="scientific">Seiridium unicorne</name>
    <dbReference type="NCBI Taxonomy" id="138068"/>
    <lineage>
        <taxon>Eukaryota</taxon>
        <taxon>Fungi</taxon>
        <taxon>Dikarya</taxon>
        <taxon>Ascomycota</taxon>
        <taxon>Pezizomycotina</taxon>
        <taxon>Sordariomycetes</taxon>
        <taxon>Xylariomycetidae</taxon>
        <taxon>Amphisphaeriales</taxon>
        <taxon>Sporocadaceae</taxon>
        <taxon>Seiridium</taxon>
    </lineage>
</organism>